<protein>
    <submittedName>
        <fullName evidence="2">Uncharacterized protein</fullName>
    </submittedName>
</protein>
<dbReference type="Proteomes" id="UP001153269">
    <property type="component" value="Unassembled WGS sequence"/>
</dbReference>
<name>A0A9N7ZDY3_PLEPL</name>
<dbReference type="AlphaFoldDB" id="A0A9N7ZDY3"/>
<sequence length="210" mass="23161">MTRPVDRNQPATRPGLEGPVGNLQCEQSGRGLMIGPDTHTGHKWREATAAQTSSSNKLQITSSAPTSSRPDHSCRADLDPPDLDPPGLDPPDLDPPGLDPPDLDPPEKQKPNTTCLWKHGLSMTSQRHDRNKGPGEQQQQQQGEFILFYGNNLLLSIKKRPPWEITQSLSSHQGVKYTPLESSRGGWRWVVRGQEVESSKCECVRCGDGK</sequence>
<feature type="compositionally biased region" description="Pro residues" evidence="1">
    <location>
        <begin position="83"/>
        <end position="99"/>
    </location>
</feature>
<evidence type="ECO:0000256" key="1">
    <source>
        <dbReference type="SAM" id="MobiDB-lite"/>
    </source>
</evidence>
<feature type="compositionally biased region" description="Polar residues" evidence="1">
    <location>
        <begin position="49"/>
        <end position="68"/>
    </location>
</feature>
<dbReference type="EMBL" id="CADEAL010004383">
    <property type="protein sequence ID" value="CAB1458324.1"/>
    <property type="molecule type" value="Genomic_DNA"/>
</dbReference>
<evidence type="ECO:0000313" key="3">
    <source>
        <dbReference type="Proteomes" id="UP001153269"/>
    </source>
</evidence>
<proteinExistence type="predicted"/>
<accession>A0A9N7ZDY3</accession>
<comment type="caution">
    <text evidence="2">The sequence shown here is derived from an EMBL/GenBank/DDBJ whole genome shotgun (WGS) entry which is preliminary data.</text>
</comment>
<gene>
    <name evidence="2" type="ORF">PLEPLA_LOCUS46154</name>
</gene>
<keyword evidence="3" id="KW-1185">Reference proteome</keyword>
<feature type="region of interest" description="Disordered" evidence="1">
    <location>
        <begin position="1"/>
        <end position="140"/>
    </location>
</feature>
<feature type="compositionally biased region" description="Basic and acidic residues" evidence="1">
    <location>
        <begin position="69"/>
        <end position="78"/>
    </location>
</feature>
<evidence type="ECO:0000313" key="2">
    <source>
        <dbReference type="EMBL" id="CAB1458324.1"/>
    </source>
</evidence>
<reference evidence="2" key="1">
    <citation type="submission" date="2020-03" db="EMBL/GenBank/DDBJ databases">
        <authorList>
            <person name="Weist P."/>
        </authorList>
    </citation>
    <scope>NUCLEOTIDE SEQUENCE</scope>
</reference>
<organism evidence="2 3">
    <name type="scientific">Pleuronectes platessa</name>
    <name type="common">European plaice</name>
    <dbReference type="NCBI Taxonomy" id="8262"/>
    <lineage>
        <taxon>Eukaryota</taxon>
        <taxon>Metazoa</taxon>
        <taxon>Chordata</taxon>
        <taxon>Craniata</taxon>
        <taxon>Vertebrata</taxon>
        <taxon>Euteleostomi</taxon>
        <taxon>Actinopterygii</taxon>
        <taxon>Neopterygii</taxon>
        <taxon>Teleostei</taxon>
        <taxon>Neoteleostei</taxon>
        <taxon>Acanthomorphata</taxon>
        <taxon>Carangaria</taxon>
        <taxon>Pleuronectiformes</taxon>
        <taxon>Pleuronectoidei</taxon>
        <taxon>Pleuronectidae</taxon>
        <taxon>Pleuronectes</taxon>
    </lineage>
</organism>